<evidence type="ECO:0000256" key="3">
    <source>
        <dbReference type="PROSITE-ProRule" id="PRU00221"/>
    </source>
</evidence>
<protein>
    <submittedName>
        <fullName evidence="6">EML6</fullName>
    </submittedName>
</protein>
<dbReference type="GO" id="GO:0072686">
    <property type="term" value="C:mitotic spindle"/>
    <property type="evidence" value="ECO:0007669"/>
    <property type="project" value="TreeGrafter"/>
</dbReference>
<dbReference type="InterPro" id="IPR024977">
    <property type="entry name" value="Apc4-like_WD40_dom"/>
</dbReference>
<reference evidence="6 7" key="1">
    <citation type="submission" date="2020-06" db="EMBL/GenBank/DDBJ databases">
        <authorList>
            <person name="Li R."/>
            <person name="Bekaert M."/>
        </authorList>
    </citation>
    <scope>NUCLEOTIDE SEQUENCE [LARGE SCALE GENOMIC DNA]</scope>
    <source>
        <strain evidence="7">wild</strain>
    </source>
</reference>
<dbReference type="PANTHER" id="PTHR13720:SF33">
    <property type="entry name" value="HELP DOMAIN-CONTAINING PROTEIN"/>
    <property type="match status" value="1"/>
</dbReference>
<sequence>MWSADYQSQSPCKHAEAVLESFIIFCVHRPRDNGTGVSSDIIRKSLLCADLPQFRGTLGNIAKLCDRLCIAYCRAAEICYSDGSDGNVFVWNGTTLQKTVKAHEGPLFAMHSLDKGFVTGGKDGVVGLWNYQFEQCLKTYSIKKVSVSPDSRGMLMADSPTVRAIVLGHGKILVGTKNGEILEIDKAGPLSILTQGHMEGEIMRGLACHPTQDLFATVSDDKTVSVWNTTEEHKMLSIKKLKQARRCITFSTDGKHLAVGLKDGKFAKHKKYVGHSAHVTNVRWTASDRKLIWTGGADTAVMVWNCSSPEDKHFVHGERYESDVKREKNMDYGKKIYVNTNKERDKIKPQLQETVAKPSVSRNVPEPQKVKRAEPPTSGSKRKKITQVTSCSGKWSRRLSNNKLMLLKMELFEKAKGKILDEVINLSQVTGKEWEDAFSKKIWDKNAPYIFENIYLPAAQAQNLGNVLRLDGIHFMTSSRESLKKTRSIKIMMKYLTS</sequence>
<dbReference type="PANTHER" id="PTHR13720">
    <property type="entry name" value="WD-40 REPEAT PROTEIN"/>
    <property type="match status" value="1"/>
</dbReference>
<keyword evidence="7" id="KW-1185">Reference proteome</keyword>
<dbReference type="Pfam" id="PF12894">
    <property type="entry name" value="ANAPC4_WD40"/>
    <property type="match status" value="1"/>
</dbReference>
<dbReference type="PROSITE" id="PS50294">
    <property type="entry name" value="WD_REPEATS_REGION"/>
    <property type="match status" value="1"/>
</dbReference>
<feature type="domain" description="Anaphase-promoting complex subunit 4-like WD40" evidence="5">
    <location>
        <begin position="210"/>
        <end position="284"/>
    </location>
</feature>
<feature type="region of interest" description="Disordered" evidence="4">
    <location>
        <begin position="355"/>
        <end position="383"/>
    </location>
</feature>
<accession>A0A6J8CNC0</accession>
<dbReference type="Proteomes" id="UP000507470">
    <property type="component" value="Unassembled WGS sequence"/>
</dbReference>
<organism evidence="6 7">
    <name type="scientific">Mytilus coruscus</name>
    <name type="common">Sea mussel</name>
    <dbReference type="NCBI Taxonomy" id="42192"/>
    <lineage>
        <taxon>Eukaryota</taxon>
        <taxon>Metazoa</taxon>
        <taxon>Spiralia</taxon>
        <taxon>Lophotrochozoa</taxon>
        <taxon>Mollusca</taxon>
        <taxon>Bivalvia</taxon>
        <taxon>Autobranchia</taxon>
        <taxon>Pteriomorphia</taxon>
        <taxon>Mytilida</taxon>
        <taxon>Mytiloidea</taxon>
        <taxon>Mytilidae</taxon>
        <taxon>Mytilinae</taxon>
        <taxon>Mytilus</taxon>
    </lineage>
</organism>
<evidence type="ECO:0000313" key="6">
    <source>
        <dbReference type="EMBL" id="CAC5398003.1"/>
    </source>
</evidence>
<gene>
    <name evidence="6" type="ORF">MCOR_32402</name>
</gene>
<dbReference type="AlphaFoldDB" id="A0A6J8CNC0"/>
<dbReference type="InterPro" id="IPR001680">
    <property type="entry name" value="WD40_rpt"/>
</dbReference>
<proteinExistence type="predicted"/>
<dbReference type="Gene3D" id="2.130.10.10">
    <property type="entry name" value="YVTN repeat-like/Quinoprotein amine dehydrogenase"/>
    <property type="match status" value="3"/>
</dbReference>
<dbReference type="InterPro" id="IPR015943">
    <property type="entry name" value="WD40/YVTN_repeat-like_dom_sf"/>
</dbReference>
<evidence type="ECO:0000313" key="7">
    <source>
        <dbReference type="Proteomes" id="UP000507470"/>
    </source>
</evidence>
<dbReference type="InterPro" id="IPR050630">
    <property type="entry name" value="WD_repeat_EMAP"/>
</dbReference>
<dbReference type="SMART" id="SM00320">
    <property type="entry name" value="WD40"/>
    <property type="match status" value="3"/>
</dbReference>
<dbReference type="InterPro" id="IPR036322">
    <property type="entry name" value="WD40_repeat_dom_sf"/>
</dbReference>
<evidence type="ECO:0000256" key="2">
    <source>
        <dbReference type="ARBA" id="ARBA00022737"/>
    </source>
</evidence>
<feature type="repeat" description="WD" evidence="3">
    <location>
        <begin position="272"/>
        <end position="305"/>
    </location>
</feature>
<name>A0A6J8CNC0_MYTCO</name>
<evidence type="ECO:0000259" key="5">
    <source>
        <dbReference type="Pfam" id="PF12894"/>
    </source>
</evidence>
<dbReference type="SUPFAM" id="SSF50978">
    <property type="entry name" value="WD40 repeat-like"/>
    <property type="match status" value="1"/>
</dbReference>
<evidence type="ECO:0000256" key="1">
    <source>
        <dbReference type="ARBA" id="ARBA00022574"/>
    </source>
</evidence>
<evidence type="ECO:0000256" key="4">
    <source>
        <dbReference type="SAM" id="MobiDB-lite"/>
    </source>
</evidence>
<keyword evidence="1 3" id="KW-0853">WD repeat</keyword>
<dbReference type="OrthoDB" id="47802at2759"/>
<dbReference type="GO" id="GO:0008017">
    <property type="term" value="F:microtubule binding"/>
    <property type="evidence" value="ECO:0007669"/>
    <property type="project" value="TreeGrafter"/>
</dbReference>
<keyword evidence="2" id="KW-0677">Repeat</keyword>
<dbReference type="EMBL" id="CACVKT020005792">
    <property type="protein sequence ID" value="CAC5398003.1"/>
    <property type="molecule type" value="Genomic_DNA"/>
</dbReference>
<dbReference type="PROSITE" id="PS50082">
    <property type="entry name" value="WD_REPEATS_2"/>
    <property type="match status" value="1"/>
</dbReference>
<dbReference type="GO" id="GO:0000226">
    <property type="term" value="P:microtubule cytoskeleton organization"/>
    <property type="evidence" value="ECO:0007669"/>
    <property type="project" value="TreeGrafter"/>
</dbReference>